<protein>
    <submittedName>
        <fullName evidence="1">Uncharacterized protein</fullName>
    </submittedName>
</protein>
<proteinExistence type="predicted"/>
<organism evidence="1 2">
    <name type="scientific">Bradyrhizobium lablabi</name>
    <dbReference type="NCBI Taxonomy" id="722472"/>
    <lineage>
        <taxon>Bacteria</taxon>
        <taxon>Pseudomonadati</taxon>
        <taxon>Pseudomonadota</taxon>
        <taxon>Alphaproteobacteria</taxon>
        <taxon>Hyphomicrobiales</taxon>
        <taxon>Nitrobacteraceae</taxon>
        <taxon>Bradyrhizobium</taxon>
    </lineage>
</organism>
<name>A0A1H5AIP9_9BRAD</name>
<reference evidence="1 2" key="1">
    <citation type="submission" date="2016-10" db="EMBL/GenBank/DDBJ databases">
        <authorList>
            <person name="de Groot N.N."/>
        </authorList>
    </citation>
    <scope>NUCLEOTIDE SEQUENCE [LARGE SCALE GENOMIC DNA]</scope>
    <source>
        <strain evidence="1 2">GAS522</strain>
    </source>
</reference>
<dbReference type="EMBL" id="FNTI01000001">
    <property type="protein sequence ID" value="SED42122.1"/>
    <property type="molecule type" value="Genomic_DNA"/>
</dbReference>
<evidence type="ECO:0000313" key="2">
    <source>
        <dbReference type="Proteomes" id="UP000183208"/>
    </source>
</evidence>
<evidence type="ECO:0000313" key="1">
    <source>
        <dbReference type="EMBL" id="SED42122.1"/>
    </source>
</evidence>
<accession>A0A1H5AIP9</accession>
<dbReference type="Proteomes" id="UP000183208">
    <property type="component" value="Unassembled WGS sequence"/>
</dbReference>
<gene>
    <name evidence="1" type="ORF">SAMN05444171_4062</name>
</gene>
<sequence>MPKFDFKRRRRGNEPQSLGLVVGLRALTPTQNGGVDELAVWEQAYRRKGRPAVVFEEDEDNVPSS</sequence>
<dbReference type="AlphaFoldDB" id="A0A1H5AIP9"/>